<gene>
    <name evidence="1" type="ORF">FKX85_04690</name>
</gene>
<dbReference type="PROSITE" id="PS51257">
    <property type="entry name" value="PROKAR_LIPOPROTEIN"/>
    <property type="match status" value="1"/>
</dbReference>
<organism evidence="1 2">
    <name type="scientific">Echinicola soli</name>
    <dbReference type="NCBI Taxonomy" id="2591634"/>
    <lineage>
        <taxon>Bacteria</taxon>
        <taxon>Pseudomonadati</taxon>
        <taxon>Bacteroidota</taxon>
        <taxon>Cytophagia</taxon>
        <taxon>Cytophagales</taxon>
        <taxon>Cyclobacteriaceae</taxon>
        <taxon>Echinicola</taxon>
    </lineage>
</organism>
<keyword evidence="2" id="KW-1185">Reference proteome</keyword>
<reference evidence="1 2" key="1">
    <citation type="submission" date="2019-06" db="EMBL/GenBank/DDBJ databases">
        <title>Echinicola alkalisoli sp. nov. isolated from saline soil.</title>
        <authorList>
            <person name="Sun J.-Q."/>
            <person name="Xu L."/>
        </authorList>
    </citation>
    <scope>NUCLEOTIDE SEQUENCE [LARGE SCALE GENOMIC DNA]</scope>
    <source>
        <strain evidence="1 2">LN3S3</strain>
    </source>
</reference>
<dbReference type="Proteomes" id="UP000316614">
    <property type="component" value="Chromosome"/>
</dbReference>
<dbReference type="KEGG" id="echi:FKX85_04690"/>
<evidence type="ECO:0000313" key="2">
    <source>
        <dbReference type="Proteomes" id="UP000316614"/>
    </source>
</evidence>
<dbReference type="RefSeq" id="WP_141613631.1">
    <property type="nucleotide sequence ID" value="NZ_CP041253.1"/>
</dbReference>
<sequence>MKNLSLLLLICALMASCQSKKVLLRLDLAEGETYYQKSTMASHISQEFGGNNIDIDMNIVGDMSLKVLEVDNESYLMEAKFDKMGMEMKMPMMNMAFSSEDADKEGSNPLSKMFGRMAEKPFRIKMSKKGKILEVTGMEQAFSSAVDEIAGEHEDDQLDKVKSQMKQNFGKNGMLGNLQLTSPVFPENKVEPGDTWDVAITSSMNGVDADHQITYTYVKKEGDQYYLKANGNTKMAQSEKVDPALMPFPMTYDMGGTLNATITLDAKTGWIKTIDLDQTMEGFVEIEKNEQLPDGMSMPMEINMKTKVTD</sequence>
<dbReference type="Pfam" id="PF19777">
    <property type="entry name" value="DUF6263"/>
    <property type="match status" value="1"/>
</dbReference>
<proteinExistence type="predicted"/>
<accession>A0A514CEV1</accession>
<dbReference type="AlphaFoldDB" id="A0A514CEV1"/>
<dbReference type="OrthoDB" id="3034330at2"/>
<name>A0A514CEV1_9BACT</name>
<dbReference type="EMBL" id="CP041253">
    <property type="protein sequence ID" value="QDH78375.1"/>
    <property type="molecule type" value="Genomic_DNA"/>
</dbReference>
<dbReference type="InterPro" id="IPR046230">
    <property type="entry name" value="DUF6263"/>
</dbReference>
<evidence type="ECO:0000313" key="1">
    <source>
        <dbReference type="EMBL" id="QDH78375.1"/>
    </source>
</evidence>
<protein>
    <submittedName>
        <fullName evidence="1">Uncharacterized protein</fullName>
    </submittedName>
</protein>